<accession>A0A7I4BWM4</accession>
<evidence type="ECO:0000256" key="2">
    <source>
        <dbReference type="SAM" id="MobiDB-lite"/>
    </source>
</evidence>
<keyword evidence="5" id="KW-1185">Reference proteome</keyword>
<dbReference type="InParanoid" id="A0A7I4BWM4"/>
<dbReference type="InterPro" id="IPR013083">
    <property type="entry name" value="Znf_RING/FYVE/PHD"/>
</dbReference>
<dbReference type="EMBL" id="ABEU02000001">
    <property type="status" value="NOT_ANNOTATED_CDS"/>
    <property type="molecule type" value="Genomic_DNA"/>
</dbReference>
<dbReference type="EnsemblPlants" id="Pp3c1_5400V3.6">
    <property type="protein sequence ID" value="Pp3c1_5400V3.6"/>
    <property type="gene ID" value="Pp3c1_5400"/>
</dbReference>
<keyword evidence="1" id="KW-0862">Zinc</keyword>
<gene>
    <name evidence="4" type="primary">LOC112278691</name>
</gene>
<dbReference type="Pfam" id="PF13920">
    <property type="entry name" value="zf-C3HC4_3"/>
    <property type="match status" value="1"/>
</dbReference>
<feature type="region of interest" description="Disordered" evidence="2">
    <location>
        <begin position="321"/>
        <end position="342"/>
    </location>
</feature>
<reference evidence="4 5" key="2">
    <citation type="journal article" date="2018" name="Plant J.">
        <title>The Physcomitrella patens chromosome-scale assembly reveals moss genome structure and evolution.</title>
        <authorList>
            <person name="Lang D."/>
            <person name="Ullrich K.K."/>
            <person name="Murat F."/>
            <person name="Fuchs J."/>
            <person name="Jenkins J."/>
            <person name="Haas F.B."/>
            <person name="Piednoel M."/>
            <person name="Gundlach H."/>
            <person name="Van Bel M."/>
            <person name="Meyberg R."/>
            <person name="Vives C."/>
            <person name="Morata J."/>
            <person name="Symeonidi A."/>
            <person name="Hiss M."/>
            <person name="Muchero W."/>
            <person name="Kamisugi Y."/>
            <person name="Saleh O."/>
            <person name="Blanc G."/>
            <person name="Decker E.L."/>
            <person name="van Gessel N."/>
            <person name="Grimwood J."/>
            <person name="Hayes R.D."/>
            <person name="Graham S.W."/>
            <person name="Gunter L.E."/>
            <person name="McDaniel S.F."/>
            <person name="Hoernstein S.N.W."/>
            <person name="Larsson A."/>
            <person name="Li F.W."/>
            <person name="Perroud P.F."/>
            <person name="Phillips J."/>
            <person name="Ranjan P."/>
            <person name="Rokshar D.S."/>
            <person name="Rothfels C.J."/>
            <person name="Schneider L."/>
            <person name="Shu S."/>
            <person name="Stevenson D.W."/>
            <person name="Thummler F."/>
            <person name="Tillich M."/>
            <person name="Villarreal Aguilar J.C."/>
            <person name="Widiez T."/>
            <person name="Wong G.K."/>
            <person name="Wymore A."/>
            <person name="Zhang Y."/>
            <person name="Zimmer A.D."/>
            <person name="Quatrano R.S."/>
            <person name="Mayer K.F.X."/>
            <person name="Goodstein D."/>
            <person name="Casacuberta J.M."/>
            <person name="Vandepoele K."/>
            <person name="Reski R."/>
            <person name="Cuming A.C."/>
            <person name="Tuskan G.A."/>
            <person name="Maumus F."/>
            <person name="Salse J."/>
            <person name="Schmutz J."/>
            <person name="Rensing S.A."/>
        </authorList>
    </citation>
    <scope>NUCLEOTIDE SEQUENCE [LARGE SCALE GENOMIC DNA]</scope>
    <source>
        <strain evidence="4 5">cv. Gransden 2004</strain>
    </source>
</reference>
<dbReference type="PROSITE" id="PS50089">
    <property type="entry name" value="ZF_RING_2"/>
    <property type="match status" value="1"/>
</dbReference>
<organism evidence="4 5">
    <name type="scientific">Physcomitrium patens</name>
    <name type="common">Spreading-leaved earth moss</name>
    <name type="synonym">Physcomitrella patens</name>
    <dbReference type="NCBI Taxonomy" id="3218"/>
    <lineage>
        <taxon>Eukaryota</taxon>
        <taxon>Viridiplantae</taxon>
        <taxon>Streptophyta</taxon>
        <taxon>Embryophyta</taxon>
        <taxon>Bryophyta</taxon>
        <taxon>Bryophytina</taxon>
        <taxon>Bryopsida</taxon>
        <taxon>Funariidae</taxon>
        <taxon>Funariales</taxon>
        <taxon>Funariaceae</taxon>
        <taxon>Physcomitrium</taxon>
    </lineage>
</organism>
<dbReference type="InterPro" id="IPR001841">
    <property type="entry name" value="Znf_RING"/>
</dbReference>
<name>A0A7I4BWM4_PHYPA</name>
<dbReference type="Gramene" id="Pp3c1_5400V3.6">
    <property type="protein sequence ID" value="Pp3c1_5400V3.6"/>
    <property type="gene ID" value="Pp3c1_5400"/>
</dbReference>
<evidence type="ECO:0000313" key="5">
    <source>
        <dbReference type="Proteomes" id="UP000006727"/>
    </source>
</evidence>
<protein>
    <recommendedName>
        <fullName evidence="3">RING-type domain-containing protein</fullName>
    </recommendedName>
</protein>
<evidence type="ECO:0000256" key="1">
    <source>
        <dbReference type="PROSITE-ProRule" id="PRU00175"/>
    </source>
</evidence>
<sequence length="701" mass="78110">MESASTACTTHDTASGCGWTLKKLKHRKVHAARSLKLRGGQEEQDRYPRRLDIENALVDHQHLRSLKHNRADEAHSLSSLGGSQQLPSDIANGLRTTPWDFPKTLNHRLVGRDCSYGVTWSCAGKCSTTKKQHQKQSMRAAVESRRRLARGPRSGSTIADAQAGVQPMLPSEDHRVVSTDYQAAGTQALMRVTLLAAGFVIGARGISARLIGQVTGAIVQSWTESCRFLSPERKPGIRRNSERAAENVGLSSFLIFPFRPDSIPIRLFRIQGKKAVVQTAVSLIEQAVAKYKDLCECKRRGEFVQREHVINGVEFYYQPPPRKAFTNNDNEHSPKAEDGPGAHLNDPVATTVPFQPHQVWLQHLQQQHHQVQAVAAHQQTQQAHIPMLDVSEEQVVKGDNAVDCHGQDHNKVTHQSHVFFDWQPQVERQLMGLQSSDLENSHECVSEFELLDHGLQQSVASLEHALQQVRLEQRLLQHNRSIGYINSNMTNCNNNDCGIHLQGHRSQYSLSSKNNHGENNGIWLDASSDVQAGQPPAVASTAYHMGSSLFFFRDGGLPLPTPSQDDKSDADSNCTFLDSTPCTPFDFPHCDFLRDSLPNFTWGTARETPEYSLYEASPLQEDVDDSVCIVCLEHQASVHLMPCGHNLFCFSCVVYLLTCPLCRQPIVALHPRDTNSDTADVVDLPNNLNTSSHNMWNWIPG</sequence>
<dbReference type="InterPro" id="IPR047126">
    <property type="entry name" value="RNF141-like"/>
</dbReference>
<reference evidence="4" key="3">
    <citation type="submission" date="2020-12" db="UniProtKB">
        <authorList>
            <consortium name="EnsemblPlants"/>
        </authorList>
    </citation>
    <scope>IDENTIFICATION</scope>
</reference>
<dbReference type="Gene3D" id="3.30.40.10">
    <property type="entry name" value="Zinc/RING finger domain, C3HC4 (zinc finger)"/>
    <property type="match status" value="1"/>
</dbReference>
<keyword evidence="1" id="KW-0479">Metal-binding</keyword>
<proteinExistence type="predicted"/>
<dbReference type="PANTHER" id="PTHR12109">
    <property type="entry name" value="RING FINGER PROTEIN 141-RELATED"/>
    <property type="match status" value="1"/>
</dbReference>
<feature type="compositionally biased region" description="Basic and acidic residues" evidence="2">
    <location>
        <begin position="329"/>
        <end position="340"/>
    </location>
</feature>
<evidence type="ECO:0000259" key="3">
    <source>
        <dbReference type="PROSITE" id="PS50089"/>
    </source>
</evidence>
<keyword evidence="1" id="KW-0863">Zinc-finger</keyword>
<dbReference type="GO" id="GO:0008270">
    <property type="term" value="F:zinc ion binding"/>
    <property type="evidence" value="ECO:0007669"/>
    <property type="project" value="UniProtKB-KW"/>
</dbReference>
<feature type="domain" description="RING-type" evidence="3">
    <location>
        <begin position="628"/>
        <end position="663"/>
    </location>
</feature>
<dbReference type="PANTHER" id="PTHR12109:SF5">
    <property type="entry name" value="RING-TYPE DOMAIN-CONTAINING PROTEIN"/>
    <property type="match status" value="1"/>
</dbReference>
<evidence type="ECO:0000313" key="4">
    <source>
        <dbReference type="EnsemblPlants" id="Pp3c1_5400V3.6"/>
    </source>
</evidence>
<dbReference type="Proteomes" id="UP000006727">
    <property type="component" value="Chromosome 1"/>
</dbReference>
<dbReference type="SMART" id="SM00184">
    <property type="entry name" value="RING"/>
    <property type="match status" value="1"/>
</dbReference>
<dbReference type="SUPFAM" id="SSF57850">
    <property type="entry name" value="RING/U-box"/>
    <property type="match status" value="1"/>
</dbReference>
<dbReference type="AlphaFoldDB" id="A0A7I4BWM4"/>
<reference evidence="4 5" key="1">
    <citation type="journal article" date="2008" name="Science">
        <title>The Physcomitrella genome reveals evolutionary insights into the conquest of land by plants.</title>
        <authorList>
            <person name="Rensing S."/>
            <person name="Lang D."/>
            <person name="Zimmer A."/>
            <person name="Terry A."/>
            <person name="Salamov A."/>
            <person name="Shapiro H."/>
            <person name="Nishiyama T."/>
            <person name="Perroud P.-F."/>
            <person name="Lindquist E."/>
            <person name="Kamisugi Y."/>
            <person name="Tanahashi T."/>
            <person name="Sakakibara K."/>
            <person name="Fujita T."/>
            <person name="Oishi K."/>
            <person name="Shin-I T."/>
            <person name="Kuroki Y."/>
            <person name="Toyoda A."/>
            <person name="Suzuki Y."/>
            <person name="Hashimoto A."/>
            <person name="Yamaguchi K."/>
            <person name="Sugano A."/>
            <person name="Kohara Y."/>
            <person name="Fujiyama A."/>
            <person name="Anterola A."/>
            <person name="Aoki S."/>
            <person name="Ashton N."/>
            <person name="Barbazuk W.B."/>
            <person name="Barker E."/>
            <person name="Bennetzen J."/>
            <person name="Bezanilla M."/>
            <person name="Blankenship R."/>
            <person name="Cho S.H."/>
            <person name="Dutcher S."/>
            <person name="Estelle M."/>
            <person name="Fawcett J.A."/>
            <person name="Gundlach H."/>
            <person name="Hanada K."/>
            <person name="Heyl A."/>
            <person name="Hicks K.A."/>
            <person name="Hugh J."/>
            <person name="Lohr M."/>
            <person name="Mayer K."/>
            <person name="Melkozernov A."/>
            <person name="Murata T."/>
            <person name="Nelson D."/>
            <person name="Pils B."/>
            <person name="Prigge M."/>
            <person name="Reiss B."/>
            <person name="Renner T."/>
            <person name="Rombauts S."/>
            <person name="Rushton P."/>
            <person name="Sanderfoot A."/>
            <person name="Schween G."/>
            <person name="Shiu S.-H."/>
            <person name="Stueber K."/>
            <person name="Theodoulou F.L."/>
            <person name="Tu H."/>
            <person name="Van de Peer Y."/>
            <person name="Verrier P.J."/>
            <person name="Waters E."/>
            <person name="Wood A."/>
            <person name="Yang L."/>
            <person name="Cove D."/>
            <person name="Cuming A."/>
            <person name="Hasebe M."/>
            <person name="Lucas S."/>
            <person name="Mishler D.B."/>
            <person name="Reski R."/>
            <person name="Grigoriev I."/>
            <person name="Quatrano R.S."/>
            <person name="Boore J.L."/>
        </authorList>
    </citation>
    <scope>NUCLEOTIDE SEQUENCE [LARGE SCALE GENOMIC DNA]</scope>
    <source>
        <strain evidence="4 5">cv. Gransden 2004</strain>
    </source>
</reference>